<evidence type="ECO:0000256" key="1">
    <source>
        <dbReference type="SAM" id="MobiDB-lite"/>
    </source>
</evidence>
<name>A0ABP7B6K0_9ACTN</name>
<sequence length="442" mass="46449">MVRAVVAVTVLLLAVGPAAPGDLPVPHTEVRAPLSVLAPAAPPPGLHLESVSTFSFGGGDDVAVYGRPGDVLHGRLLTALYHASADWAGMQPLGGRPLPGGPADAEIGGTAPHRWITWPVRPFGAMEPVFYGVLGRGLSDDELIRAAKALVQNGSRPTIGTEGVPSDLRPLASGGMSLGQLWEMSPAAGTTLTWSDRRSGARLELTLVRHTQLTEALMGALSPGRPRSMRGVTGAAGPPPFAESYDRTPTARVWREKDTLAVLRAEGVPEEDVDALVKGLREVDARDLDRIRATVTAYPARKLLDAGLRMAASGRTATGAWAVGVKERDDRVQVSLRSVGGDFSLDTGGDVHPDDLRGAIEIVSGIGITLDRHVPIGAVRSDVARLEIEGQPGRRPSTVALGPPSVPGGRRWFAVAEGVDPFAAVFVAYDAKGNVLARRTIF</sequence>
<evidence type="ECO:0000313" key="4">
    <source>
        <dbReference type="Proteomes" id="UP001500902"/>
    </source>
</evidence>
<feature type="region of interest" description="Disordered" evidence="1">
    <location>
        <begin position="221"/>
        <end position="246"/>
    </location>
</feature>
<keyword evidence="2" id="KW-0732">Signal</keyword>
<proteinExistence type="predicted"/>
<dbReference type="Proteomes" id="UP001500902">
    <property type="component" value="Unassembled WGS sequence"/>
</dbReference>
<feature type="chain" id="PRO_5045274260" evidence="2">
    <location>
        <begin position="21"/>
        <end position="442"/>
    </location>
</feature>
<keyword evidence="4" id="KW-1185">Reference proteome</keyword>
<evidence type="ECO:0000256" key="2">
    <source>
        <dbReference type="SAM" id="SignalP"/>
    </source>
</evidence>
<dbReference type="EMBL" id="BAAAZP010000015">
    <property type="protein sequence ID" value="GAA3649633.1"/>
    <property type="molecule type" value="Genomic_DNA"/>
</dbReference>
<protein>
    <submittedName>
        <fullName evidence="3">Uncharacterized protein</fullName>
    </submittedName>
</protein>
<gene>
    <name evidence="3" type="ORF">GCM10022224_010420</name>
</gene>
<dbReference type="RefSeq" id="WP_344873492.1">
    <property type="nucleotide sequence ID" value="NZ_BAAAZP010000015.1"/>
</dbReference>
<feature type="signal peptide" evidence="2">
    <location>
        <begin position="1"/>
        <end position="20"/>
    </location>
</feature>
<organism evidence="3 4">
    <name type="scientific">Nonomuraea antimicrobica</name>
    <dbReference type="NCBI Taxonomy" id="561173"/>
    <lineage>
        <taxon>Bacteria</taxon>
        <taxon>Bacillati</taxon>
        <taxon>Actinomycetota</taxon>
        <taxon>Actinomycetes</taxon>
        <taxon>Streptosporangiales</taxon>
        <taxon>Streptosporangiaceae</taxon>
        <taxon>Nonomuraea</taxon>
    </lineage>
</organism>
<accession>A0ABP7B6K0</accession>
<reference evidence="4" key="1">
    <citation type="journal article" date="2019" name="Int. J. Syst. Evol. Microbiol.">
        <title>The Global Catalogue of Microorganisms (GCM) 10K type strain sequencing project: providing services to taxonomists for standard genome sequencing and annotation.</title>
        <authorList>
            <consortium name="The Broad Institute Genomics Platform"/>
            <consortium name="The Broad Institute Genome Sequencing Center for Infectious Disease"/>
            <person name="Wu L."/>
            <person name="Ma J."/>
        </authorList>
    </citation>
    <scope>NUCLEOTIDE SEQUENCE [LARGE SCALE GENOMIC DNA]</scope>
    <source>
        <strain evidence="4">JCM 16904</strain>
    </source>
</reference>
<comment type="caution">
    <text evidence="3">The sequence shown here is derived from an EMBL/GenBank/DDBJ whole genome shotgun (WGS) entry which is preliminary data.</text>
</comment>
<evidence type="ECO:0000313" key="3">
    <source>
        <dbReference type="EMBL" id="GAA3649633.1"/>
    </source>
</evidence>